<evidence type="ECO:0000256" key="2">
    <source>
        <dbReference type="SAM" id="Phobius"/>
    </source>
</evidence>
<feature type="transmembrane region" description="Helical" evidence="2">
    <location>
        <begin position="28"/>
        <end position="48"/>
    </location>
</feature>
<dbReference type="EMBL" id="LAZR01002974">
    <property type="protein sequence ID" value="KKN23406.1"/>
    <property type="molecule type" value="Genomic_DNA"/>
</dbReference>
<evidence type="ECO:0000313" key="3">
    <source>
        <dbReference type="EMBL" id="KKN23406.1"/>
    </source>
</evidence>
<comment type="caution">
    <text evidence="3">The sequence shown here is derived from an EMBL/GenBank/DDBJ whole genome shotgun (WGS) entry which is preliminary data.</text>
</comment>
<gene>
    <name evidence="3" type="ORF">LCGC14_0905330</name>
</gene>
<keyword evidence="2" id="KW-0472">Membrane</keyword>
<sequence length="255" mass="29373">MNNKKDKGWPIWAKYRAQFASLQKREKYSTVFVGLFMVIYLGLWFVIFPQQDEVAHIRSEQNAALQELQQINAQLSMLNQALNYDYTKVLRSQIAQTRDELAEINNQLNSFSQGFVAAKNVPAVLKDLLVDSSDVKVSSFNVKPAQAIDVEKLGEHDTQTLFFEHQMVVTLEGSYFSLQKYLAALKNNQDKLLIQEFSYQVLEYPQAELTLQIATVSANEKFIALEFMFFVTFVHFRTQCISAITRSYSTKYVCK</sequence>
<accession>A0A0F9REA2</accession>
<protein>
    <recommendedName>
        <fullName evidence="4">Agglutinin biogenesis protein MshJ</fullName>
    </recommendedName>
</protein>
<keyword evidence="2" id="KW-0812">Transmembrane</keyword>
<reference evidence="3" key="1">
    <citation type="journal article" date="2015" name="Nature">
        <title>Complex archaea that bridge the gap between prokaryotes and eukaryotes.</title>
        <authorList>
            <person name="Spang A."/>
            <person name="Saw J.H."/>
            <person name="Jorgensen S.L."/>
            <person name="Zaremba-Niedzwiedzka K."/>
            <person name="Martijn J."/>
            <person name="Lind A.E."/>
            <person name="van Eijk R."/>
            <person name="Schleper C."/>
            <person name="Guy L."/>
            <person name="Ettema T.J."/>
        </authorList>
    </citation>
    <scope>NUCLEOTIDE SEQUENCE</scope>
</reference>
<evidence type="ECO:0000256" key="1">
    <source>
        <dbReference type="SAM" id="Coils"/>
    </source>
</evidence>
<feature type="coiled-coil region" evidence="1">
    <location>
        <begin position="61"/>
        <end position="114"/>
    </location>
</feature>
<evidence type="ECO:0008006" key="4">
    <source>
        <dbReference type="Google" id="ProtNLM"/>
    </source>
</evidence>
<organism evidence="3">
    <name type="scientific">marine sediment metagenome</name>
    <dbReference type="NCBI Taxonomy" id="412755"/>
    <lineage>
        <taxon>unclassified sequences</taxon>
        <taxon>metagenomes</taxon>
        <taxon>ecological metagenomes</taxon>
    </lineage>
</organism>
<name>A0A0F9REA2_9ZZZZ</name>
<keyword evidence="1" id="KW-0175">Coiled coil</keyword>
<dbReference type="AlphaFoldDB" id="A0A0F9REA2"/>
<proteinExistence type="predicted"/>
<keyword evidence="2" id="KW-1133">Transmembrane helix</keyword>